<name>A0A895XWB6_9ACTN</name>
<reference evidence="5" key="1">
    <citation type="submission" date="2021-02" db="EMBL/GenBank/DDBJ databases">
        <title>Natronoglycomyces albus gen. nov., sp. nov, a haloalkaliphilic actinobacterium from a soda solonchak soil.</title>
        <authorList>
            <person name="Sorokin D.Y."/>
            <person name="Khijniak T.V."/>
            <person name="Zakharycheva A.P."/>
            <person name="Boueva O.V."/>
            <person name="Ariskina E.V."/>
            <person name="Hahnke R.L."/>
            <person name="Bunk B."/>
            <person name="Sproer C."/>
            <person name="Schumann P."/>
            <person name="Evtushenko L.I."/>
            <person name="Kublanov I.V."/>
        </authorList>
    </citation>
    <scope>NUCLEOTIDE SEQUENCE</scope>
    <source>
        <strain evidence="5">DSM 106290</strain>
    </source>
</reference>
<protein>
    <recommendedName>
        <fullName evidence="4">ARB-07466-like C-terminal domain-containing protein</fullName>
    </recommendedName>
</protein>
<dbReference type="KEGG" id="nav:JQS30_07990"/>
<feature type="compositionally biased region" description="Polar residues" evidence="2">
    <location>
        <begin position="202"/>
        <end position="216"/>
    </location>
</feature>
<gene>
    <name evidence="5" type="ORF">JQS30_07990</name>
</gene>
<feature type="region of interest" description="Disordered" evidence="2">
    <location>
        <begin position="179"/>
        <end position="216"/>
    </location>
</feature>
<accession>A0A895XWB6</accession>
<keyword evidence="6" id="KW-1185">Reference proteome</keyword>
<dbReference type="InterPro" id="IPR058593">
    <property type="entry name" value="ARB_07466-like_C"/>
</dbReference>
<evidence type="ECO:0000256" key="3">
    <source>
        <dbReference type="SAM" id="SignalP"/>
    </source>
</evidence>
<feature type="domain" description="ARB-07466-like C-terminal" evidence="4">
    <location>
        <begin position="218"/>
        <end position="326"/>
    </location>
</feature>
<dbReference type="EMBL" id="CP070496">
    <property type="protein sequence ID" value="QSB06816.1"/>
    <property type="molecule type" value="Genomic_DNA"/>
</dbReference>
<feature type="signal peptide" evidence="3">
    <location>
        <begin position="1"/>
        <end position="33"/>
    </location>
</feature>
<feature type="coiled-coil region" evidence="1">
    <location>
        <begin position="37"/>
        <end position="85"/>
    </location>
</feature>
<dbReference type="Proteomes" id="UP000662939">
    <property type="component" value="Chromosome"/>
</dbReference>
<keyword evidence="1" id="KW-0175">Coiled coil</keyword>
<feature type="chain" id="PRO_5034204208" description="ARB-07466-like C-terminal domain-containing protein" evidence="3">
    <location>
        <begin position="34"/>
        <end position="335"/>
    </location>
</feature>
<organism evidence="5 6">
    <name type="scientific">Natronoglycomyces albus</name>
    <dbReference type="NCBI Taxonomy" id="2811108"/>
    <lineage>
        <taxon>Bacteria</taxon>
        <taxon>Bacillati</taxon>
        <taxon>Actinomycetota</taxon>
        <taxon>Actinomycetes</taxon>
        <taxon>Glycomycetales</taxon>
        <taxon>Glycomycetaceae</taxon>
        <taxon>Natronoglycomyces</taxon>
    </lineage>
</organism>
<evidence type="ECO:0000259" key="4">
    <source>
        <dbReference type="Pfam" id="PF26571"/>
    </source>
</evidence>
<evidence type="ECO:0000313" key="6">
    <source>
        <dbReference type="Proteomes" id="UP000662939"/>
    </source>
</evidence>
<dbReference type="RefSeq" id="WP_213172823.1">
    <property type="nucleotide sequence ID" value="NZ_CP070496.1"/>
</dbReference>
<dbReference type="Gene3D" id="6.10.250.3150">
    <property type="match status" value="1"/>
</dbReference>
<evidence type="ECO:0000313" key="5">
    <source>
        <dbReference type="EMBL" id="QSB06816.1"/>
    </source>
</evidence>
<dbReference type="AlphaFoldDB" id="A0A895XWB6"/>
<keyword evidence="3" id="KW-0732">Signal</keyword>
<dbReference type="Pfam" id="PF26571">
    <property type="entry name" value="VldE"/>
    <property type="match status" value="1"/>
</dbReference>
<sequence>MHTQHHSPLLRHLIAIGTAVIALLFLLAPPASADPDEHALEEDLAEALEAVVEAEDTLTATEKRAEDIEESLAQAEAQAEALTDDLNDYAVYLHQQGDLASTSALLSAPSPDVAIDSLTYLTFLAEERAALVADVEETAQRLRDEQAALEDELEAAAEALEEAQAARDDLEAKLDELRMQSQGGPSGDGGAGAPAPVERNSDGSLPSESCSVNDPTTSGCLTPRTLHVLNETQSAGFNHYVSCYRSGGGGEHPQGRACDFSAAPDGFRNEAAQGAHKTYGDNLAAWYVNHADALGVYYVIWYHQIWFPGRGWSAYSSGNGTPNGDHTNHVHVSVR</sequence>
<evidence type="ECO:0000256" key="1">
    <source>
        <dbReference type="SAM" id="Coils"/>
    </source>
</evidence>
<proteinExistence type="predicted"/>
<evidence type="ECO:0000256" key="2">
    <source>
        <dbReference type="SAM" id="MobiDB-lite"/>
    </source>
</evidence>